<dbReference type="AlphaFoldDB" id="A0A0F9JPM4"/>
<organism evidence="1">
    <name type="scientific">marine sediment metagenome</name>
    <dbReference type="NCBI Taxonomy" id="412755"/>
    <lineage>
        <taxon>unclassified sequences</taxon>
        <taxon>metagenomes</taxon>
        <taxon>ecological metagenomes</taxon>
    </lineage>
</organism>
<evidence type="ECO:0000313" key="1">
    <source>
        <dbReference type="EMBL" id="KKM07596.1"/>
    </source>
</evidence>
<protein>
    <submittedName>
        <fullName evidence="1">Uncharacterized protein</fullName>
    </submittedName>
</protein>
<reference evidence="1" key="1">
    <citation type="journal article" date="2015" name="Nature">
        <title>Complex archaea that bridge the gap between prokaryotes and eukaryotes.</title>
        <authorList>
            <person name="Spang A."/>
            <person name="Saw J.H."/>
            <person name="Jorgensen S.L."/>
            <person name="Zaremba-Niedzwiedzka K."/>
            <person name="Martijn J."/>
            <person name="Lind A.E."/>
            <person name="van Eijk R."/>
            <person name="Schleper C."/>
            <person name="Guy L."/>
            <person name="Ettema T.J."/>
        </authorList>
    </citation>
    <scope>NUCLEOTIDE SEQUENCE</scope>
</reference>
<comment type="caution">
    <text evidence="1">The sequence shown here is derived from an EMBL/GenBank/DDBJ whole genome shotgun (WGS) entry which is preliminary data.</text>
</comment>
<accession>A0A0F9JPM4</accession>
<sequence length="94" mass="11043">MRNGQRRYKGPLQYFHNYEHDVEGRTHCTGPDSNPYEIEHVHGMHKISHQYAVGHGRGGKRQWWHFPKRLEEGYDMSSGVRVAETPSKSAKLRR</sequence>
<proteinExistence type="predicted"/>
<gene>
    <name evidence="1" type="ORF">LCGC14_1732320</name>
</gene>
<name>A0A0F9JPM4_9ZZZZ</name>
<dbReference type="EMBL" id="LAZR01015733">
    <property type="protein sequence ID" value="KKM07596.1"/>
    <property type="molecule type" value="Genomic_DNA"/>
</dbReference>